<dbReference type="AlphaFoldDB" id="A0A7W6BX07"/>
<accession>A0A7W6BX07</accession>
<feature type="domain" description="HPr kinase/phosphorylase C-terminal" evidence="1">
    <location>
        <begin position="6"/>
        <end position="75"/>
    </location>
</feature>
<dbReference type="Proteomes" id="UP000561459">
    <property type="component" value="Unassembled WGS sequence"/>
</dbReference>
<dbReference type="GO" id="GO:0000155">
    <property type="term" value="F:phosphorelay sensor kinase activity"/>
    <property type="evidence" value="ECO:0007669"/>
    <property type="project" value="InterPro"/>
</dbReference>
<organism evidence="2 3">
    <name type="scientific">Novosphingobium fluoreni</name>
    <dbReference type="NCBI Taxonomy" id="1391222"/>
    <lineage>
        <taxon>Bacteria</taxon>
        <taxon>Pseudomonadati</taxon>
        <taxon>Pseudomonadota</taxon>
        <taxon>Alphaproteobacteria</taxon>
        <taxon>Sphingomonadales</taxon>
        <taxon>Sphingomonadaceae</taxon>
        <taxon>Novosphingobium</taxon>
    </lineage>
</organism>
<evidence type="ECO:0000259" key="1">
    <source>
        <dbReference type="Pfam" id="PF07475"/>
    </source>
</evidence>
<dbReference type="SUPFAM" id="SSF53795">
    <property type="entry name" value="PEP carboxykinase-like"/>
    <property type="match status" value="1"/>
</dbReference>
<keyword evidence="2" id="KW-0418">Kinase</keyword>
<sequence>MTPHIATCVAIGGRGVLIEGPPGSGKSALALALIDRGAVLVGDDGVLLRSIEGRLIALPHPRTEGLLEVRNLGILPFPVGDPVEIALLIELRADAPRYIEAAQAVDRQGIVVPAVSLWPEPAPPALKVELALRHFGRPGPGNWT</sequence>
<keyword evidence="2" id="KW-0808">Transferase</keyword>
<dbReference type="InterPro" id="IPR027417">
    <property type="entry name" value="P-loop_NTPase"/>
</dbReference>
<comment type="caution">
    <text evidence="2">The sequence shown here is derived from an EMBL/GenBank/DDBJ whole genome shotgun (WGS) entry which is preliminary data.</text>
</comment>
<proteinExistence type="predicted"/>
<dbReference type="GO" id="GO:0005524">
    <property type="term" value="F:ATP binding"/>
    <property type="evidence" value="ECO:0007669"/>
    <property type="project" value="InterPro"/>
</dbReference>
<dbReference type="InterPro" id="IPR011104">
    <property type="entry name" value="Hpr_kin/Pase_C"/>
</dbReference>
<gene>
    <name evidence="2" type="ORF">GGR39_001156</name>
</gene>
<dbReference type="GO" id="GO:0006109">
    <property type="term" value="P:regulation of carbohydrate metabolic process"/>
    <property type="evidence" value="ECO:0007669"/>
    <property type="project" value="InterPro"/>
</dbReference>
<evidence type="ECO:0000313" key="3">
    <source>
        <dbReference type="Proteomes" id="UP000561459"/>
    </source>
</evidence>
<dbReference type="Gene3D" id="3.40.50.300">
    <property type="entry name" value="P-loop containing nucleotide triphosphate hydrolases"/>
    <property type="match status" value="1"/>
</dbReference>
<protein>
    <submittedName>
        <fullName evidence="2">Serine kinase of HPr protein (Carbohydrate metabolism regulator)</fullName>
    </submittedName>
</protein>
<keyword evidence="3" id="KW-1185">Reference proteome</keyword>
<evidence type="ECO:0000313" key="2">
    <source>
        <dbReference type="EMBL" id="MBB3939516.1"/>
    </source>
</evidence>
<dbReference type="EMBL" id="JACIDY010000002">
    <property type="protein sequence ID" value="MBB3939516.1"/>
    <property type="molecule type" value="Genomic_DNA"/>
</dbReference>
<dbReference type="CDD" id="cd01918">
    <property type="entry name" value="HprK_C"/>
    <property type="match status" value="1"/>
</dbReference>
<dbReference type="RefSeq" id="WP_343055790.1">
    <property type="nucleotide sequence ID" value="NZ_JACIDY010000002.1"/>
</dbReference>
<reference evidence="2 3" key="1">
    <citation type="submission" date="2020-08" db="EMBL/GenBank/DDBJ databases">
        <title>Genomic Encyclopedia of Type Strains, Phase IV (KMG-IV): sequencing the most valuable type-strain genomes for metagenomic binning, comparative biology and taxonomic classification.</title>
        <authorList>
            <person name="Goeker M."/>
        </authorList>
    </citation>
    <scope>NUCLEOTIDE SEQUENCE [LARGE SCALE GENOMIC DNA]</scope>
    <source>
        <strain evidence="2 3">DSM 27568</strain>
    </source>
</reference>
<dbReference type="Pfam" id="PF07475">
    <property type="entry name" value="Hpr_kinase_C"/>
    <property type="match status" value="1"/>
</dbReference>
<name>A0A7W6BX07_9SPHN</name>